<comment type="caution">
    <text evidence="2">The sequence shown here is derived from an EMBL/GenBank/DDBJ whole genome shotgun (WGS) entry which is preliminary data.</text>
</comment>
<feature type="chain" id="PRO_5012734179" evidence="1">
    <location>
        <begin position="16"/>
        <end position="525"/>
    </location>
</feature>
<keyword evidence="1" id="KW-0732">Signal</keyword>
<dbReference type="AlphaFoldDB" id="A0A1Y2GZ88"/>
<dbReference type="Proteomes" id="UP000193648">
    <property type="component" value="Unassembled WGS sequence"/>
</dbReference>
<dbReference type="InParanoid" id="A0A1Y2GZ88"/>
<gene>
    <name evidence="2" type="ORF">BCR41DRAFT_182296</name>
</gene>
<dbReference type="GeneID" id="33561612"/>
<accession>A0A1Y2GZ88</accession>
<evidence type="ECO:0000256" key="1">
    <source>
        <dbReference type="SAM" id="SignalP"/>
    </source>
</evidence>
<organism evidence="2 3">
    <name type="scientific">Lobosporangium transversale</name>
    <dbReference type="NCBI Taxonomy" id="64571"/>
    <lineage>
        <taxon>Eukaryota</taxon>
        <taxon>Fungi</taxon>
        <taxon>Fungi incertae sedis</taxon>
        <taxon>Mucoromycota</taxon>
        <taxon>Mortierellomycotina</taxon>
        <taxon>Mortierellomycetes</taxon>
        <taxon>Mortierellales</taxon>
        <taxon>Mortierellaceae</taxon>
        <taxon>Lobosporangium</taxon>
    </lineage>
</organism>
<reference evidence="2 3" key="1">
    <citation type="submission" date="2016-07" db="EMBL/GenBank/DDBJ databases">
        <title>Pervasive Adenine N6-methylation of Active Genes in Fungi.</title>
        <authorList>
            <consortium name="DOE Joint Genome Institute"/>
            <person name="Mondo S.J."/>
            <person name="Dannebaum R.O."/>
            <person name="Kuo R.C."/>
            <person name="Labutti K."/>
            <person name="Haridas S."/>
            <person name="Kuo A."/>
            <person name="Salamov A."/>
            <person name="Ahrendt S.R."/>
            <person name="Lipzen A."/>
            <person name="Sullivan W."/>
            <person name="Andreopoulos W.B."/>
            <person name="Clum A."/>
            <person name="Lindquist E."/>
            <person name="Daum C."/>
            <person name="Ramamoorthy G.K."/>
            <person name="Gryganskyi A."/>
            <person name="Culley D."/>
            <person name="Magnuson J.K."/>
            <person name="James T.Y."/>
            <person name="O'Malley M.A."/>
            <person name="Stajich J.E."/>
            <person name="Spatafora J.W."/>
            <person name="Visel A."/>
            <person name="Grigoriev I.V."/>
        </authorList>
    </citation>
    <scope>NUCLEOTIDE SEQUENCE [LARGE SCALE GENOMIC DNA]</scope>
    <source>
        <strain evidence="2 3">NRRL 3116</strain>
    </source>
</reference>
<keyword evidence="3" id="KW-1185">Reference proteome</keyword>
<dbReference type="OrthoDB" id="2443040at2759"/>
<proteinExistence type="predicted"/>
<evidence type="ECO:0000313" key="2">
    <source>
        <dbReference type="EMBL" id="ORZ27071.1"/>
    </source>
</evidence>
<dbReference type="EMBL" id="MCFF01000005">
    <property type="protein sequence ID" value="ORZ27071.1"/>
    <property type="molecule type" value="Genomic_DNA"/>
</dbReference>
<evidence type="ECO:0000313" key="3">
    <source>
        <dbReference type="Proteomes" id="UP000193648"/>
    </source>
</evidence>
<sequence>MHLIIYFLTLVNLQAEWTQQLSELCTPLVSNPQARMLVEEVINFAYILYIKISSDCAQWLRTSYTVVILNPGFVRQVLALWNDNIYNSINNNDKQANTRFFSHRLLRRLCILSPLERQQLLIQVTDQIMIGESGAQNRTFIFPSRKHIVDNTLMKSPLFFCLQEGAIKSNDDDDDSMDDGNSDAASLIRKAILEDIAGMAEEINDWRFMAVCSMLVGWILVQGKQRQHYFKKVQPHMIIKKFNHELGKGVTACPLQTMLSCVYGILDSKDTQTLEDHHSDMMALFLTAQHQYIFCGGGPSRLFLRRRLALLVGSVLAQRDGYLVHQIQQYLKDSISSRGKEESALEERNVASPTKAAVRAVAAVALKGEGEGREEKKEKALASFIAATLVMIYGPGQAYADMILEQTVLLLQELKRMFLSPLSKTTAVKSIERIFLNYQPIFRTYAPFVVYLVCAVGIMLESRKTECWQFMIQMAISVMCESKPDNVILTKFFLALFRDLSGDLNSYTLEQALDNLAAVETEKNE</sequence>
<name>A0A1Y2GZ88_9FUNG</name>
<feature type="signal peptide" evidence="1">
    <location>
        <begin position="1"/>
        <end position="15"/>
    </location>
</feature>
<protein>
    <submittedName>
        <fullName evidence="2">Uncharacterized protein</fullName>
    </submittedName>
</protein>
<dbReference type="RefSeq" id="XP_021884818.1">
    <property type="nucleotide sequence ID" value="XM_022019767.1"/>
</dbReference>